<accession>A0A0F4YG10</accession>
<dbReference type="AlphaFoldDB" id="A0A0F4YG10"/>
<protein>
    <submittedName>
        <fullName evidence="3">Uncharacterized protein</fullName>
    </submittedName>
</protein>
<keyword evidence="4" id="KW-1185">Reference proteome</keyword>
<gene>
    <name evidence="3" type="ORF">T310_9825</name>
</gene>
<dbReference type="SUPFAM" id="SSF54518">
    <property type="entry name" value="Tubby C-terminal domain-like"/>
    <property type="match status" value="1"/>
</dbReference>
<dbReference type="InterPro" id="IPR038595">
    <property type="entry name" value="LOR_sf"/>
</dbReference>
<evidence type="ECO:0000313" key="4">
    <source>
        <dbReference type="Proteomes" id="UP000053958"/>
    </source>
</evidence>
<organism evidence="3 4">
    <name type="scientific">Rasamsonia emersonii (strain ATCC 16479 / CBS 393.64 / IMI 116815)</name>
    <dbReference type="NCBI Taxonomy" id="1408163"/>
    <lineage>
        <taxon>Eukaryota</taxon>
        <taxon>Fungi</taxon>
        <taxon>Dikarya</taxon>
        <taxon>Ascomycota</taxon>
        <taxon>Pezizomycotina</taxon>
        <taxon>Eurotiomycetes</taxon>
        <taxon>Eurotiomycetidae</taxon>
        <taxon>Eurotiales</taxon>
        <taxon>Trichocomaceae</taxon>
        <taxon>Rasamsonia</taxon>
    </lineage>
</organism>
<evidence type="ECO:0000256" key="1">
    <source>
        <dbReference type="ARBA" id="ARBA00005437"/>
    </source>
</evidence>
<dbReference type="GeneID" id="25321747"/>
<dbReference type="InterPro" id="IPR025659">
    <property type="entry name" value="Tubby-like_C"/>
</dbReference>
<dbReference type="OrthoDB" id="97518at2759"/>
<dbReference type="RefSeq" id="XP_013323170.1">
    <property type="nucleotide sequence ID" value="XM_013467716.1"/>
</dbReference>
<comment type="caution">
    <text evidence="3">The sequence shown here is derived from an EMBL/GenBank/DDBJ whole genome shotgun (WGS) entry which is preliminary data.</text>
</comment>
<dbReference type="Proteomes" id="UP000053958">
    <property type="component" value="Unassembled WGS sequence"/>
</dbReference>
<name>A0A0F4YG10_RASE3</name>
<dbReference type="Pfam" id="PF04525">
    <property type="entry name" value="LOR"/>
    <property type="match status" value="1"/>
</dbReference>
<sequence>MSGLSGLRGFIRTKDPQPPPHPIALRPEYIADCDTLLYLTPRGNSRSDTNYTVTDEYDRVRFTVSGRRSSDRECREFRDGSGLPLFELHHKIFKKYPYVVRLPGCDDENNLLKVSPRHLSALCNVEFQNAAPARTTDVKNHQEDDADKTVKLVVHCKNAYALPNYEVMMGDRVVADFRESVVKSKTLTTLPCSHLERPYRPRPILDLRVAEGVDLSLVEDNYNGIRVKDCIKHWNYPRKEWHH</sequence>
<dbReference type="Gene3D" id="2.40.160.200">
    <property type="entry name" value="LURP1-related"/>
    <property type="match status" value="1"/>
</dbReference>
<dbReference type="InterPro" id="IPR007612">
    <property type="entry name" value="LOR"/>
</dbReference>
<comment type="similarity">
    <text evidence="1">Belongs to the LOR family.</text>
</comment>
<proteinExistence type="inferred from homology"/>
<evidence type="ECO:0000313" key="3">
    <source>
        <dbReference type="EMBL" id="KKA16558.1"/>
    </source>
</evidence>
<evidence type="ECO:0000256" key="2">
    <source>
        <dbReference type="SAM" id="MobiDB-lite"/>
    </source>
</evidence>
<feature type="region of interest" description="Disordered" evidence="2">
    <location>
        <begin position="1"/>
        <end position="22"/>
    </location>
</feature>
<dbReference type="EMBL" id="LASV01000752">
    <property type="protein sequence ID" value="KKA16558.1"/>
    <property type="molecule type" value="Genomic_DNA"/>
</dbReference>
<reference evidence="3 4" key="1">
    <citation type="submission" date="2015-04" db="EMBL/GenBank/DDBJ databases">
        <authorList>
            <person name="Heijne W.H."/>
            <person name="Fedorova N.D."/>
            <person name="Nierman W.C."/>
            <person name="Vollebregt A.W."/>
            <person name="Zhao Z."/>
            <person name="Wu L."/>
            <person name="Kumar M."/>
            <person name="Stam H."/>
            <person name="van den Berg M.A."/>
            <person name="Pel H.J."/>
        </authorList>
    </citation>
    <scope>NUCLEOTIDE SEQUENCE [LARGE SCALE GENOMIC DNA]</scope>
    <source>
        <strain evidence="3 4">CBS 393.64</strain>
    </source>
</reference>